<accession>A0A2X2JKN1</accession>
<name>A0A2X2JKN1_SPHMU</name>
<dbReference type="EMBL" id="UAUU01000011">
    <property type="protein sequence ID" value="SPZ92333.1"/>
    <property type="molecule type" value="Genomic_DNA"/>
</dbReference>
<gene>
    <name evidence="1" type="ORF">NCTC11343_04385</name>
</gene>
<organism evidence="1 2">
    <name type="scientific">Sphingobacterium multivorum</name>
    <dbReference type="NCBI Taxonomy" id="28454"/>
    <lineage>
        <taxon>Bacteria</taxon>
        <taxon>Pseudomonadati</taxon>
        <taxon>Bacteroidota</taxon>
        <taxon>Sphingobacteriia</taxon>
        <taxon>Sphingobacteriales</taxon>
        <taxon>Sphingobacteriaceae</taxon>
        <taxon>Sphingobacterium</taxon>
    </lineage>
</organism>
<sequence>MEKYELRRLEIGEWQQYKKIRLEALSSAPEVFGSNYQKEAAYSDAEWMALLGNPKCAIFGLYNQDLLIGLTGVVLDRADESNAILIASFIQEGHRGRGLSRLFYEARITWAREQGCLRITVSHRVGNEASRAANQSFNFAYTHSRDVVWPDGVKAEELIYVLNL</sequence>
<dbReference type="InterPro" id="IPR016181">
    <property type="entry name" value="Acyl_CoA_acyltransferase"/>
</dbReference>
<dbReference type="CDD" id="cd04301">
    <property type="entry name" value="NAT_SF"/>
    <property type="match status" value="1"/>
</dbReference>
<dbReference type="Proteomes" id="UP000251241">
    <property type="component" value="Unassembled WGS sequence"/>
</dbReference>
<dbReference type="GeneID" id="97179344"/>
<evidence type="ECO:0000313" key="1">
    <source>
        <dbReference type="EMBL" id="SPZ92333.1"/>
    </source>
</evidence>
<reference evidence="1 2" key="1">
    <citation type="submission" date="2018-06" db="EMBL/GenBank/DDBJ databases">
        <authorList>
            <consortium name="Pathogen Informatics"/>
            <person name="Doyle S."/>
        </authorList>
    </citation>
    <scope>NUCLEOTIDE SEQUENCE [LARGE SCALE GENOMIC DNA]</scope>
    <source>
        <strain evidence="1 2">NCTC11343</strain>
    </source>
</reference>
<protein>
    <submittedName>
        <fullName evidence="1">Acetyltransferase (GNAT) family</fullName>
    </submittedName>
</protein>
<dbReference type="Pfam" id="PF00583">
    <property type="entry name" value="Acetyltransf_1"/>
    <property type="match status" value="1"/>
</dbReference>
<dbReference type="SUPFAM" id="SSF55729">
    <property type="entry name" value="Acyl-CoA N-acyltransferases (Nat)"/>
    <property type="match status" value="1"/>
</dbReference>
<dbReference type="RefSeq" id="WP_146753146.1">
    <property type="nucleotide sequence ID" value="NZ_CP069793.1"/>
</dbReference>
<proteinExistence type="predicted"/>
<evidence type="ECO:0000313" key="2">
    <source>
        <dbReference type="Proteomes" id="UP000251241"/>
    </source>
</evidence>
<dbReference type="AlphaFoldDB" id="A0A2X2JKN1"/>
<dbReference type="Gene3D" id="3.40.630.30">
    <property type="match status" value="1"/>
</dbReference>
<dbReference type="InterPro" id="IPR000182">
    <property type="entry name" value="GNAT_dom"/>
</dbReference>
<dbReference type="PROSITE" id="PS51186">
    <property type="entry name" value="GNAT"/>
    <property type="match status" value="1"/>
</dbReference>
<keyword evidence="1" id="KW-0808">Transferase</keyword>
<dbReference type="GO" id="GO:0016747">
    <property type="term" value="F:acyltransferase activity, transferring groups other than amino-acyl groups"/>
    <property type="evidence" value="ECO:0007669"/>
    <property type="project" value="InterPro"/>
</dbReference>